<feature type="domain" description="GPI inositol-deacylase winged helix" evidence="3">
    <location>
        <begin position="477"/>
        <end position="553"/>
    </location>
</feature>
<evidence type="ECO:0000313" key="7">
    <source>
        <dbReference type="RefSeq" id="XP_033570836.1"/>
    </source>
</evidence>
<proteinExistence type="predicted"/>
<name>A0A6A6Y504_9PEZI</name>
<keyword evidence="6" id="KW-1185">Reference proteome</keyword>
<dbReference type="RefSeq" id="XP_033570836.1">
    <property type="nucleotide sequence ID" value="XM_033712896.1"/>
</dbReference>
<sequence>MSFGYSVGDFVILIQLADKTRRQFLDAPDEFKAISDIVKSLSPILREIEDVWLIRDLNLKQLNDLRDIAQSCEDALGRLNEKLERYQELDSHPKELGGKVHKAWKRFRWNPEEIKKLQDDIIVHVNLLDAFHGKLFGQVTLAIEDGVDRLHRRQDDREHQEMLDWLTPIDFAPQQNEIIHRRQGETGLWLLQSNEFRSWINQQSQILFCPGIPGAGKTMMSAIVVDYLMAKYRDDPSVGIAYVFCNYQSQHEQTPVAILSSLLKQLASARPALPDAIKGLNKPFNPKAERPPLDEIVKALRATLKLHSKVFIVIDALDEYRVATGDGTDEDENYAANKEALGKLLSELFQLRTEIQVSLFATSRFETDITSRFEGCVSKEIRAHDHDILKYIDSRMPKLLRSQISKHSQLQEKIRNEILNSVDGMFLLARLHMDSLMSQPTVGHINRALVDLPRGQKGLDKTYDKAVERVDEQPEASRRLARNILSWVSHARRVLSVRELQHALAVHPDMADPDEDFLPDVEILGSICAGLVRVDTGSDTVQLVHKTTEEYFKRKAILPNAEKEITVACVTYLSFDALGSFARSQGERWFVAIHDVQVRLRKTTECIPGLASCRILRFGEYNSRSARKRLTTRLPRYSRTKSTVVCRTRRP</sequence>
<dbReference type="Proteomes" id="UP000504636">
    <property type="component" value="Unplaced"/>
</dbReference>
<dbReference type="Pfam" id="PF24883">
    <property type="entry name" value="NPHP3_N"/>
    <property type="match status" value="1"/>
</dbReference>
<dbReference type="InterPro" id="IPR054471">
    <property type="entry name" value="GPIID_WHD"/>
</dbReference>
<dbReference type="PANTHER" id="PTHR10039">
    <property type="entry name" value="AMELOGENIN"/>
    <property type="match status" value="1"/>
</dbReference>
<evidence type="ECO:0000256" key="2">
    <source>
        <dbReference type="SAM" id="Coils"/>
    </source>
</evidence>
<dbReference type="Pfam" id="PF22939">
    <property type="entry name" value="WHD_GPIID"/>
    <property type="match status" value="1"/>
</dbReference>
<dbReference type="SUPFAM" id="SSF52540">
    <property type="entry name" value="P-loop containing nucleoside triphosphate hydrolases"/>
    <property type="match status" value="1"/>
</dbReference>
<evidence type="ECO:0000313" key="6">
    <source>
        <dbReference type="Proteomes" id="UP000504636"/>
    </source>
</evidence>
<evidence type="ECO:0000259" key="4">
    <source>
        <dbReference type="Pfam" id="PF24883"/>
    </source>
</evidence>
<evidence type="ECO:0008006" key="8">
    <source>
        <dbReference type="Google" id="ProtNLM"/>
    </source>
</evidence>
<dbReference type="AlphaFoldDB" id="A0A6A6Y504"/>
<reference evidence="7" key="3">
    <citation type="submission" date="2025-04" db="UniProtKB">
        <authorList>
            <consortium name="RefSeq"/>
        </authorList>
    </citation>
    <scope>IDENTIFICATION</scope>
    <source>
        <strain evidence="7">CBS 304.34</strain>
    </source>
</reference>
<dbReference type="InterPro" id="IPR027417">
    <property type="entry name" value="P-loop_NTPase"/>
</dbReference>
<dbReference type="PANTHER" id="PTHR10039:SF15">
    <property type="entry name" value="NACHT DOMAIN-CONTAINING PROTEIN"/>
    <property type="match status" value="1"/>
</dbReference>
<evidence type="ECO:0000259" key="3">
    <source>
        <dbReference type="Pfam" id="PF22939"/>
    </source>
</evidence>
<reference evidence="7" key="2">
    <citation type="submission" date="2020-04" db="EMBL/GenBank/DDBJ databases">
        <authorList>
            <consortium name="NCBI Genome Project"/>
        </authorList>
    </citation>
    <scope>NUCLEOTIDE SEQUENCE</scope>
    <source>
        <strain evidence="7">CBS 304.34</strain>
    </source>
</reference>
<feature type="domain" description="Nephrocystin 3-like N-terminal" evidence="4">
    <location>
        <begin position="186"/>
        <end position="364"/>
    </location>
</feature>
<dbReference type="EMBL" id="MU003716">
    <property type="protein sequence ID" value="KAF2803872.1"/>
    <property type="molecule type" value="Genomic_DNA"/>
</dbReference>
<keyword evidence="2" id="KW-0175">Coiled coil</keyword>
<keyword evidence="1" id="KW-0677">Repeat</keyword>
<gene>
    <name evidence="5 7" type="ORF">BDZ99DRAFT_164571</name>
</gene>
<dbReference type="OrthoDB" id="195446at2759"/>
<protein>
    <recommendedName>
        <fullName evidence="8">NACHT domain-containing protein</fullName>
    </recommendedName>
</protein>
<dbReference type="GeneID" id="54453789"/>
<evidence type="ECO:0000256" key="1">
    <source>
        <dbReference type="ARBA" id="ARBA00022737"/>
    </source>
</evidence>
<organism evidence="5">
    <name type="scientific">Mytilinidion resinicola</name>
    <dbReference type="NCBI Taxonomy" id="574789"/>
    <lineage>
        <taxon>Eukaryota</taxon>
        <taxon>Fungi</taxon>
        <taxon>Dikarya</taxon>
        <taxon>Ascomycota</taxon>
        <taxon>Pezizomycotina</taxon>
        <taxon>Dothideomycetes</taxon>
        <taxon>Pleosporomycetidae</taxon>
        <taxon>Mytilinidiales</taxon>
        <taxon>Mytilinidiaceae</taxon>
        <taxon>Mytilinidion</taxon>
    </lineage>
</organism>
<reference evidence="5 7" key="1">
    <citation type="journal article" date="2020" name="Stud. Mycol.">
        <title>101 Dothideomycetes genomes: a test case for predicting lifestyles and emergence of pathogens.</title>
        <authorList>
            <person name="Haridas S."/>
            <person name="Albert R."/>
            <person name="Binder M."/>
            <person name="Bloem J."/>
            <person name="Labutti K."/>
            <person name="Salamov A."/>
            <person name="Andreopoulos B."/>
            <person name="Baker S."/>
            <person name="Barry K."/>
            <person name="Bills G."/>
            <person name="Bluhm B."/>
            <person name="Cannon C."/>
            <person name="Castanera R."/>
            <person name="Culley D."/>
            <person name="Daum C."/>
            <person name="Ezra D."/>
            <person name="Gonzalez J."/>
            <person name="Henrissat B."/>
            <person name="Kuo A."/>
            <person name="Liang C."/>
            <person name="Lipzen A."/>
            <person name="Lutzoni F."/>
            <person name="Magnuson J."/>
            <person name="Mondo S."/>
            <person name="Nolan M."/>
            <person name="Ohm R."/>
            <person name="Pangilinan J."/>
            <person name="Park H.-J."/>
            <person name="Ramirez L."/>
            <person name="Alfaro M."/>
            <person name="Sun H."/>
            <person name="Tritt A."/>
            <person name="Yoshinaga Y."/>
            <person name="Zwiers L.-H."/>
            <person name="Turgeon B."/>
            <person name="Goodwin S."/>
            <person name="Spatafora J."/>
            <person name="Crous P."/>
            <person name="Grigoriev I."/>
        </authorList>
    </citation>
    <scope>NUCLEOTIDE SEQUENCE</scope>
    <source>
        <strain evidence="5 7">CBS 304.34</strain>
    </source>
</reference>
<dbReference type="InterPro" id="IPR056884">
    <property type="entry name" value="NPHP3-like_N"/>
</dbReference>
<accession>A0A6A6Y504</accession>
<dbReference type="Gene3D" id="3.40.50.300">
    <property type="entry name" value="P-loop containing nucleotide triphosphate hydrolases"/>
    <property type="match status" value="1"/>
</dbReference>
<feature type="coiled-coil region" evidence="2">
    <location>
        <begin position="62"/>
        <end position="89"/>
    </location>
</feature>
<evidence type="ECO:0000313" key="5">
    <source>
        <dbReference type="EMBL" id="KAF2803872.1"/>
    </source>
</evidence>